<dbReference type="InterPro" id="IPR046357">
    <property type="entry name" value="PPIase_dom_sf"/>
</dbReference>
<evidence type="ECO:0000259" key="14">
    <source>
        <dbReference type="PROSITE" id="PS50198"/>
    </source>
</evidence>
<feature type="signal peptide" evidence="13">
    <location>
        <begin position="1"/>
        <end position="21"/>
    </location>
</feature>
<dbReference type="InterPro" id="IPR050245">
    <property type="entry name" value="PrsA_foldase"/>
</dbReference>
<dbReference type="Pfam" id="PF13616">
    <property type="entry name" value="Rotamase_3"/>
    <property type="match status" value="1"/>
</dbReference>
<keyword evidence="8 11" id="KW-0564">Palmitate</keyword>
<reference evidence="15" key="1">
    <citation type="submission" date="2016-01" db="EMBL/GenBank/DDBJ databases">
        <title>Complete genome of Planococcus rifietoensis type strain M8.</title>
        <authorList>
            <person name="See-Too W.S."/>
        </authorList>
    </citation>
    <scope>NUCLEOTIDE SEQUENCE [LARGE SCALE GENOMIC DNA]</scope>
    <source>
        <strain evidence="15">M8</strain>
    </source>
</reference>
<gene>
    <name evidence="11" type="primary">prsA</name>
    <name evidence="15" type="ORF">AUC31_04740</name>
</gene>
<dbReference type="RefSeq" id="WP_058381298.1">
    <property type="nucleotide sequence ID" value="NZ_CP013659.2"/>
</dbReference>
<proteinExistence type="inferred from homology"/>
<dbReference type="InterPro" id="IPR000297">
    <property type="entry name" value="PPIase_PpiC"/>
</dbReference>
<dbReference type="SUPFAM" id="SSF109998">
    <property type="entry name" value="Triger factor/SurA peptide-binding domain-like"/>
    <property type="match status" value="1"/>
</dbReference>
<keyword evidence="7 11" id="KW-0472">Membrane</keyword>
<keyword evidence="10 11" id="KW-0449">Lipoprotein</keyword>
<dbReference type="KEGG" id="prt:AUC31_04740"/>
<keyword evidence="6 11" id="KW-0697">Rotamase</keyword>
<evidence type="ECO:0000256" key="12">
    <source>
        <dbReference type="SAM" id="MobiDB-lite"/>
    </source>
</evidence>
<accession>A0A0U2XCW3</accession>
<dbReference type="GO" id="GO:0003755">
    <property type="term" value="F:peptidyl-prolyl cis-trans isomerase activity"/>
    <property type="evidence" value="ECO:0007669"/>
    <property type="project" value="UniProtKB-UniRule"/>
</dbReference>
<organism evidence="15 16">
    <name type="scientific">Planococcus rifietoensis</name>
    <dbReference type="NCBI Taxonomy" id="200991"/>
    <lineage>
        <taxon>Bacteria</taxon>
        <taxon>Bacillati</taxon>
        <taxon>Bacillota</taxon>
        <taxon>Bacilli</taxon>
        <taxon>Bacillales</taxon>
        <taxon>Caryophanaceae</taxon>
        <taxon>Planococcus</taxon>
    </lineage>
</organism>
<feature type="region of interest" description="Disordered" evidence="12">
    <location>
        <begin position="281"/>
        <end position="309"/>
    </location>
</feature>
<name>A0A0U2XCW3_9BACL</name>
<evidence type="ECO:0000256" key="10">
    <source>
        <dbReference type="ARBA" id="ARBA00023288"/>
    </source>
</evidence>
<dbReference type="EMBL" id="CP013659">
    <property type="protein sequence ID" value="ALS74591.1"/>
    <property type="molecule type" value="Genomic_DNA"/>
</dbReference>
<comment type="function">
    <text evidence="11">Plays a major role in protein secretion by helping the post-translocational extracellular folding of several secreted proteins.</text>
</comment>
<feature type="compositionally biased region" description="Acidic residues" evidence="12">
    <location>
        <begin position="297"/>
        <end position="309"/>
    </location>
</feature>
<dbReference type="OrthoDB" id="14196at2"/>
<evidence type="ECO:0000256" key="8">
    <source>
        <dbReference type="ARBA" id="ARBA00023139"/>
    </source>
</evidence>
<evidence type="ECO:0000256" key="4">
    <source>
        <dbReference type="ARBA" id="ARBA00022475"/>
    </source>
</evidence>
<dbReference type="STRING" id="200991.AUC31_04740"/>
<dbReference type="AlphaFoldDB" id="A0A0U2XCW3"/>
<evidence type="ECO:0000313" key="16">
    <source>
        <dbReference type="Proteomes" id="UP000067683"/>
    </source>
</evidence>
<keyword evidence="9 11" id="KW-0413">Isomerase</keyword>
<comment type="catalytic activity">
    <reaction evidence="1 11">
        <text>[protein]-peptidylproline (omega=180) = [protein]-peptidylproline (omega=0)</text>
        <dbReference type="Rhea" id="RHEA:16237"/>
        <dbReference type="Rhea" id="RHEA-COMP:10747"/>
        <dbReference type="Rhea" id="RHEA-COMP:10748"/>
        <dbReference type="ChEBI" id="CHEBI:83833"/>
        <dbReference type="ChEBI" id="CHEBI:83834"/>
        <dbReference type="EC" id="5.2.1.8"/>
    </reaction>
</comment>
<evidence type="ECO:0000256" key="11">
    <source>
        <dbReference type="HAMAP-Rule" id="MF_01145"/>
    </source>
</evidence>
<feature type="domain" description="PpiC" evidence="14">
    <location>
        <begin position="138"/>
        <end position="228"/>
    </location>
</feature>
<feature type="chain" id="PRO_5038397485" description="Foldase protein PrsA" evidence="13">
    <location>
        <begin position="22"/>
        <end position="309"/>
    </location>
</feature>
<dbReference type="SUPFAM" id="SSF54534">
    <property type="entry name" value="FKBP-like"/>
    <property type="match status" value="1"/>
</dbReference>
<keyword evidence="16" id="KW-1185">Reference proteome</keyword>
<evidence type="ECO:0000256" key="1">
    <source>
        <dbReference type="ARBA" id="ARBA00000971"/>
    </source>
</evidence>
<keyword evidence="5 11" id="KW-0732">Signal</keyword>
<dbReference type="PROSITE" id="PS50198">
    <property type="entry name" value="PPIC_PPIASE_2"/>
    <property type="match status" value="1"/>
</dbReference>
<evidence type="ECO:0000256" key="5">
    <source>
        <dbReference type="ARBA" id="ARBA00022729"/>
    </source>
</evidence>
<dbReference type="Gene3D" id="3.10.50.40">
    <property type="match status" value="1"/>
</dbReference>
<dbReference type="InterPro" id="IPR027304">
    <property type="entry name" value="Trigger_fact/SurA_dom_sf"/>
</dbReference>
<evidence type="ECO:0000256" key="3">
    <source>
        <dbReference type="ARBA" id="ARBA00006071"/>
    </source>
</evidence>
<evidence type="ECO:0000256" key="7">
    <source>
        <dbReference type="ARBA" id="ARBA00023136"/>
    </source>
</evidence>
<comment type="subcellular location">
    <subcellularLocation>
        <location evidence="2 11">Cell membrane</location>
        <topology evidence="2 11">Lipid-anchor</topology>
    </subcellularLocation>
</comment>
<comment type="similarity">
    <text evidence="3 11">Belongs to the PrsA family.</text>
</comment>
<dbReference type="PANTHER" id="PTHR47245">
    <property type="entry name" value="PEPTIDYLPROLYL ISOMERASE"/>
    <property type="match status" value="1"/>
</dbReference>
<evidence type="ECO:0000256" key="9">
    <source>
        <dbReference type="ARBA" id="ARBA00023235"/>
    </source>
</evidence>
<evidence type="ECO:0000256" key="13">
    <source>
        <dbReference type="SAM" id="SignalP"/>
    </source>
</evidence>
<evidence type="ECO:0000313" key="15">
    <source>
        <dbReference type="EMBL" id="ALS74591.1"/>
    </source>
</evidence>
<dbReference type="HAMAP" id="MF_01145">
    <property type="entry name" value="Foldase_PrsA"/>
    <property type="match status" value="1"/>
</dbReference>
<dbReference type="EC" id="5.2.1.8" evidence="11"/>
<evidence type="ECO:0000256" key="6">
    <source>
        <dbReference type="ARBA" id="ARBA00023110"/>
    </source>
</evidence>
<protein>
    <recommendedName>
        <fullName evidence="11">Foldase protein PrsA</fullName>
        <ecNumber evidence="11">5.2.1.8</ecNumber>
    </recommendedName>
</protein>
<evidence type="ECO:0000256" key="2">
    <source>
        <dbReference type="ARBA" id="ARBA00004193"/>
    </source>
</evidence>
<dbReference type="Proteomes" id="UP000067683">
    <property type="component" value="Chromosome"/>
</dbReference>
<dbReference type="PANTHER" id="PTHR47245:SF1">
    <property type="entry name" value="FOLDASE PROTEIN PRSA"/>
    <property type="match status" value="1"/>
</dbReference>
<dbReference type="InterPro" id="IPR023059">
    <property type="entry name" value="Foldase_PrsA"/>
</dbReference>
<dbReference type="GO" id="GO:0005886">
    <property type="term" value="C:plasma membrane"/>
    <property type="evidence" value="ECO:0007669"/>
    <property type="project" value="UniProtKB-SubCell"/>
</dbReference>
<dbReference type="GO" id="GO:0006457">
    <property type="term" value="P:protein folding"/>
    <property type="evidence" value="ECO:0007669"/>
    <property type="project" value="UniProtKB-UniRule"/>
</dbReference>
<sequence length="309" mass="34073">MKKSAFTLSIAAAVLALSACSDNGSDSEVLVTSDAGDVTKEELYEEMKTSVGDQAIQILMIEKVLGANYEVSDEEVEAELESNKEEMGENFEQFLAQNNHTEESYKKVIRLNLLQEKALTEDVEVTDEEIEEQYERQGTELNARHILVADEETANEVKTKLDDGGDFAELAEEYSTDPGSAANGGSLDWFGTGAMVPEFEDAAYSLEVDEISEPVQSQHGFHIIQVTEKREVEDQEPLEDQREALRSEIAMANADQSTLLPKVAALMEEANIDIKDEELEGALDEILNTEPAPEEGAPTEEETEETPAE</sequence>
<dbReference type="PROSITE" id="PS51257">
    <property type="entry name" value="PROKAR_LIPOPROTEIN"/>
    <property type="match status" value="1"/>
</dbReference>
<keyword evidence="4 11" id="KW-1003">Cell membrane</keyword>